<dbReference type="EMBL" id="KQ030564">
    <property type="protein sequence ID" value="KJZ71715.1"/>
    <property type="molecule type" value="Genomic_DNA"/>
</dbReference>
<comment type="subcellular location">
    <subcellularLocation>
        <location evidence="2">Cytoplasmic vesicle</location>
        <location evidence="2">COPII-coated vesicle membrane</location>
        <topology evidence="2">Peripheral membrane protein</topology>
        <orientation evidence="2">Cytoplasmic side</orientation>
    </subcellularLocation>
    <subcellularLocation>
        <location evidence="3">Endoplasmic reticulum membrane</location>
        <topology evidence="3">Peripheral membrane protein</topology>
        <orientation evidence="3">Cytoplasmic side</orientation>
    </subcellularLocation>
    <subcellularLocation>
        <location evidence="1">Golgi apparatus membrane</location>
        <topology evidence="1">Peripheral membrane protein</topology>
        <orientation evidence="1">Cytoplasmic side</orientation>
    </subcellularLocation>
</comment>
<dbReference type="SUPFAM" id="SSF81995">
    <property type="entry name" value="beta-sandwich domain of Sec23/24"/>
    <property type="match status" value="1"/>
</dbReference>
<keyword evidence="5" id="KW-0813">Transport</keyword>
<dbReference type="Pfam" id="PF04810">
    <property type="entry name" value="zf-Sec23_Sec24"/>
    <property type="match status" value="1"/>
</dbReference>
<feature type="domain" description="Sec23/Sec24 trunk" evidence="13">
    <location>
        <begin position="379"/>
        <end position="623"/>
    </location>
</feature>
<dbReference type="Pfam" id="PF08033">
    <property type="entry name" value="Sec23_BS"/>
    <property type="match status" value="1"/>
</dbReference>
<evidence type="ECO:0000256" key="8">
    <source>
        <dbReference type="ARBA" id="ARBA00023329"/>
    </source>
</evidence>
<evidence type="ECO:0000256" key="4">
    <source>
        <dbReference type="ARBA" id="ARBA00008334"/>
    </source>
</evidence>
<feature type="domain" description="Sec23/Sec24 helical" evidence="14">
    <location>
        <begin position="736"/>
        <end position="838"/>
    </location>
</feature>
<reference evidence="16 17" key="1">
    <citation type="journal article" date="2014" name="Genome Biol. Evol.">
        <title>Comparative genomics and transcriptomics analyses reveal divergent lifestyle features of nematode endoparasitic fungus Hirsutella minnesotensis.</title>
        <authorList>
            <person name="Lai Y."/>
            <person name="Liu K."/>
            <person name="Zhang X."/>
            <person name="Zhang X."/>
            <person name="Li K."/>
            <person name="Wang N."/>
            <person name="Shu C."/>
            <person name="Wu Y."/>
            <person name="Wang C."/>
            <person name="Bushley K.E."/>
            <person name="Xiang M."/>
            <person name="Liu X."/>
        </authorList>
    </citation>
    <scope>NUCLEOTIDE SEQUENCE [LARGE SCALE GENOMIC DNA]</scope>
    <source>
        <strain evidence="16 17">3608</strain>
    </source>
</reference>
<dbReference type="GO" id="GO:0030127">
    <property type="term" value="C:COPII vesicle coat"/>
    <property type="evidence" value="ECO:0007669"/>
    <property type="project" value="InterPro"/>
</dbReference>
<evidence type="ECO:0000259" key="15">
    <source>
        <dbReference type="Pfam" id="PF08033"/>
    </source>
</evidence>
<dbReference type="InterPro" id="IPR036180">
    <property type="entry name" value="Gelsolin-like_dom_sf"/>
</dbReference>
<dbReference type="InterPro" id="IPR036465">
    <property type="entry name" value="vWFA_dom_sf"/>
</dbReference>
<evidence type="ECO:0000256" key="7">
    <source>
        <dbReference type="ARBA" id="ARBA00022927"/>
    </source>
</evidence>
<evidence type="ECO:0000256" key="9">
    <source>
        <dbReference type="ARBA" id="ARBA00025471"/>
    </source>
</evidence>
<dbReference type="Gene3D" id="3.40.50.410">
    <property type="entry name" value="von Willebrand factor, type A domain"/>
    <property type="match status" value="1"/>
</dbReference>
<keyword evidence="6" id="KW-0931">ER-Golgi transport</keyword>
<dbReference type="Gene3D" id="3.40.20.10">
    <property type="entry name" value="Severin"/>
    <property type="match status" value="1"/>
</dbReference>
<dbReference type="Gene3D" id="2.60.40.1670">
    <property type="entry name" value="beta-sandwich domain of Sec23/24"/>
    <property type="match status" value="1"/>
</dbReference>
<dbReference type="OrthoDB" id="49016at2759"/>
<dbReference type="GO" id="GO:0008270">
    <property type="term" value="F:zinc ion binding"/>
    <property type="evidence" value="ECO:0007669"/>
    <property type="project" value="InterPro"/>
</dbReference>
<dbReference type="InterPro" id="IPR007123">
    <property type="entry name" value="Gelsolin-like_dom"/>
</dbReference>
<organism evidence="16 17">
    <name type="scientific">Hirsutella minnesotensis 3608</name>
    <dbReference type="NCBI Taxonomy" id="1043627"/>
    <lineage>
        <taxon>Eukaryota</taxon>
        <taxon>Fungi</taxon>
        <taxon>Dikarya</taxon>
        <taxon>Ascomycota</taxon>
        <taxon>Pezizomycotina</taxon>
        <taxon>Sordariomycetes</taxon>
        <taxon>Hypocreomycetidae</taxon>
        <taxon>Hypocreales</taxon>
        <taxon>Ophiocordycipitaceae</taxon>
        <taxon>Hirsutella</taxon>
    </lineage>
</organism>
<feature type="compositionally biased region" description="Basic residues" evidence="10">
    <location>
        <begin position="97"/>
        <end position="108"/>
    </location>
</feature>
<comment type="similarity">
    <text evidence="4">Belongs to the SEC23/SEC24 family. SEC24 subfamily.</text>
</comment>
<feature type="domain" description="Gelsolin-like" evidence="11">
    <location>
        <begin position="866"/>
        <end position="910"/>
    </location>
</feature>
<dbReference type="InterPro" id="IPR036174">
    <property type="entry name" value="Znf_Sec23_Sec24_sf"/>
</dbReference>
<evidence type="ECO:0000256" key="6">
    <source>
        <dbReference type="ARBA" id="ARBA00022892"/>
    </source>
</evidence>
<dbReference type="SUPFAM" id="SSF82919">
    <property type="entry name" value="Zn-finger domain of Sec23/24"/>
    <property type="match status" value="1"/>
</dbReference>
<dbReference type="Pfam" id="PF04815">
    <property type="entry name" value="Sec23_helical"/>
    <property type="match status" value="1"/>
</dbReference>
<dbReference type="SUPFAM" id="SSF81811">
    <property type="entry name" value="Helical domain of Sec23/24"/>
    <property type="match status" value="1"/>
</dbReference>
<dbReference type="InterPro" id="IPR029006">
    <property type="entry name" value="ADF-H/Gelsolin-like_dom_sf"/>
</dbReference>
<dbReference type="GO" id="GO:0005789">
    <property type="term" value="C:endoplasmic reticulum membrane"/>
    <property type="evidence" value="ECO:0007669"/>
    <property type="project" value="UniProtKB-SubCell"/>
</dbReference>
<feature type="domain" description="Zinc finger Sec23/Sec24-type" evidence="12">
    <location>
        <begin position="301"/>
        <end position="339"/>
    </location>
</feature>
<evidence type="ECO:0000259" key="11">
    <source>
        <dbReference type="Pfam" id="PF00626"/>
    </source>
</evidence>
<evidence type="ECO:0000256" key="2">
    <source>
        <dbReference type="ARBA" id="ARBA00004299"/>
    </source>
</evidence>
<evidence type="ECO:0000256" key="3">
    <source>
        <dbReference type="ARBA" id="ARBA00004397"/>
    </source>
</evidence>
<dbReference type="Pfam" id="PF04811">
    <property type="entry name" value="Sec23_trunk"/>
    <property type="match status" value="1"/>
</dbReference>
<dbReference type="Gene3D" id="1.20.120.730">
    <property type="entry name" value="Sec23/Sec24 helical domain"/>
    <property type="match status" value="1"/>
</dbReference>
<sequence>MSDYSQYHALGQGIGSDPNDPNRNNAYAPGQAPYQPQQPPYAGAPMYGSQQPPPPGQAHGYQQGHEFQSGPSPQVDDASLAAQMGGMNLGQAEGHGTQRKKKKDRHAYHTVEPTGSSQAFNGMPPTDAGNSQFIPSAFGQGAPGFGGQFGPQPGTTQMVQPNQFPGAAMSPMSPQGPSGYAAGNGSADTAATIAPTGATRISPDDMPSVPVSRDYAQEHYFKNVYPTFERHVPPPSTVSFVAHDQGNASPKIARLTMNNIPATADGLQATGLPLGLLLQPLAPLQAGEAEIPVLDFGDAGPPRCRRCRAYINPFMMFRSGGNKFVCNLCTHPNDTPPEYFCATSPQGVRVDRDQRPELHRGTVEFVVPKEYWTREPVGLRWLFVIDATQESYNKGFMETFCDGILNALYGGSGPEDEADSKRRIPEGAKVGFMTYDKDIHFYNINPRLDQAQMMIMPDLEDPFVPLSEGLFVDPYESKALITSLLTRLPEMFSTIKNPEPALLAGLNSALAALENTGGKIVCACSALPTWGPGRLFMRDDGNHPGGEMDKKLYTTEHPAWKKVAEKMAASGVGADFFLAAPSGGYLDVATIGHVAATTGGETFYYPNFIAPRDSPKLSAEIAHTVTRATGFQALMKVRCSNGLQVGAYHGNFVQHTFGADLEIGVVDADKALAVSFSHDGKLDSKLDAHFQSALLYTTASGQRRVRCSNIIASVSETSKEAGGREQSIRSCMKFVDQDAVVALLAKEASTKLATTSSNLKDVRNWLTERTIDIMAGYRKHSAQQHPASQLLMPERLKEFCMYILCLVKCRAFKGGIENSDRRVQEMRMVRAMGSTELSLYLYPRIVSIHNLQPEDGFADAETGHLKMPPSSRASFSRVEPGGVYLVDNGQQCLLWFHEQTSPNLIADLFGEGKDSLKSLDAYTSSLPVLETHLNCQVRNMIEFLKTMRGSKGLTIQLARRGIDGAEYEFARMLVEDRNNEAQSYVDWLVHVHKGVQLELSGQRKKEAESEAAQTLANFTGLRPAYW</sequence>
<keyword evidence="7" id="KW-0653">Protein transport</keyword>
<gene>
    <name evidence="16" type="ORF">HIM_08912</name>
</gene>
<name>A0A0F7ZM55_9HYPO</name>
<feature type="compositionally biased region" description="Low complexity" evidence="10">
    <location>
        <begin position="26"/>
        <end position="45"/>
    </location>
</feature>
<accession>A0A0F7ZM55</accession>
<feature type="domain" description="Sec23/Sec24 beta-sandwich" evidence="15">
    <location>
        <begin position="630"/>
        <end position="714"/>
    </location>
</feature>
<evidence type="ECO:0000259" key="13">
    <source>
        <dbReference type="Pfam" id="PF04811"/>
    </source>
</evidence>
<evidence type="ECO:0000256" key="5">
    <source>
        <dbReference type="ARBA" id="ARBA00022448"/>
    </source>
</evidence>
<dbReference type="InterPro" id="IPR012990">
    <property type="entry name" value="Beta-sandwich_Sec23_24"/>
</dbReference>
<dbReference type="Proteomes" id="UP000054481">
    <property type="component" value="Unassembled WGS sequence"/>
</dbReference>
<dbReference type="InterPro" id="IPR036175">
    <property type="entry name" value="Sec23/24_helical_dom_sf"/>
</dbReference>
<dbReference type="GO" id="GO:0070971">
    <property type="term" value="C:endoplasmic reticulum exit site"/>
    <property type="evidence" value="ECO:0007669"/>
    <property type="project" value="TreeGrafter"/>
</dbReference>
<evidence type="ECO:0000313" key="16">
    <source>
        <dbReference type="EMBL" id="KJZ71715.1"/>
    </source>
</evidence>
<protein>
    <recommendedName>
        <fullName evidence="18">Sec23/Sec24 family protein</fullName>
    </recommendedName>
</protein>
<evidence type="ECO:0000259" key="12">
    <source>
        <dbReference type="Pfam" id="PF04810"/>
    </source>
</evidence>
<evidence type="ECO:0000313" key="17">
    <source>
        <dbReference type="Proteomes" id="UP000054481"/>
    </source>
</evidence>
<dbReference type="InterPro" id="IPR006896">
    <property type="entry name" value="Sec23/24_trunk_dom"/>
</dbReference>
<dbReference type="InterPro" id="IPR006900">
    <property type="entry name" value="Sec23/24_helical_dom"/>
</dbReference>
<keyword evidence="17" id="KW-1185">Reference proteome</keyword>
<dbReference type="GO" id="GO:0006886">
    <property type="term" value="P:intracellular protein transport"/>
    <property type="evidence" value="ECO:0007669"/>
    <property type="project" value="InterPro"/>
</dbReference>
<dbReference type="GO" id="GO:0000149">
    <property type="term" value="F:SNARE binding"/>
    <property type="evidence" value="ECO:0007669"/>
    <property type="project" value="TreeGrafter"/>
</dbReference>
<comment type="function">
    <text evidence="9">Component of the coat protein complex II (COPII) which promotes the formation of transport vesicles from the endoplasmic reticulum (ER). The coat has two main functions, the physical deformation of the endoplasmic reticulum membrane into vesicles and the selection of cargo molecules.</text>
</comment>
<dbReference type="SUPFAM" id="SSF53300">
    <property type="entry name" value="vWA-like"/>
    <property type="match status" value="1"/>
</dbReference>
<proteinExistence type="inferred from homology"/>
<dbReference type="PANTHER" id="PTHR13803:SF4">
    <property type="entry name" value="SECRETORY 24CD, ISOFORM C"/>
    <property type="match status" value="1"/>
</dbReference>
<dbReference type="PANTHER" id="PTHR13803">
    <property type="entry name" value="SEC24-RELATED PROTEIN"/>
    <property type="match status" value="1"/>
</dbReference>
<dbReference type="Gene3D" id="2.30.30.380">
    <property type="entry name" value="Zn-finger domain of Sec23/24"/>
    <property type="match status" value="1"/>
</dbReference>
<evidence type="ECO:0000259" key="14">
    <source>
        <dbReference type="Pfam" id="PF04815"/>
    </source>
</evidence>
<keyword evidence="8" id="KW-0968">Cytoplasmic vesicle</keyword>
<feature type="region of interest" description="Disordered" evidence="10">
    <location>
        <begin position="1"/>
        <end position="188"/>
    </location>
</feature>
<evidence type="ECO:0000256" key="1">
    <source>
        <dbReference type="ARBA" id="ARBA00004255"/>
    </source>
</evidence>
<dbReference type="GO" id="GO:0000139">
    <property type="term" value="C:Golgi membrane"/>
    <property type="evidence" value="ECO:0007669"/>
    <property type="project" value="UniProtKB-SubCell"/>
</dbReference>
<dbReference type="SUPFAM" id="SSF82754">
    <property type="entry name" value="C-terminal, gelsolin-like domain of Sec23/24"/>
    <property type="match status" value="1"/>
</dbReference>
<dbReference type="InterPro" id="IPR006895">
    <property type="entry name" value="Znf_Sec23_Sec24"/>
</dbReference>
<dbReference type="Pfam" id="PF00626">
    <property type="entry name" value="Gelsolin"/>
    <property type="match status" value="1"/>
</dbReference>
<dbReference type="GO" id="GO:0090110">
    <property type="term" value="P:COPII-coated vesicle cargo loading"/>
    <property type="evidence" value="ECO:0007669"/>
    <property type="project" value="TreeGrafter"/>
</dbReference>
<evidence type="ECO:0000256" key="10">
    <source>
        <dbReference type="SAM" id="MobiDB-lite"/>
    </source>
</evidence>
<dbReference type="AlphaFoldDB" id="A0A0F7ZM55"/>
<evidence type="ECO:0008006" key="18">
    <source>
        <dbReference type="Google" id="ProtNLM"/>
    </source>
</evidence>
<dbReference type="InterPro" id="IPR050550">
    <property type="entry name" value="SEC23_SEC24_subfamily"/>
</dbReference>